<proteinExistence type="predicted"/>
<reference evidence="1" key="1">
    <citation type="submission" date="2019-11" db="EMBL/GenBank/DDBJ databases">
        <title>Nori genome reveals adaptations in red seaweeds to the harsh intertidal environment.</title>
        <authorList>
            <person name="Wang D."/>
            <person name="Mao Y."/>
        </authorList>
    </citation>
    <scope>NUCLEOTIDE SEQUENCE</scope>
    <source>
        <tissue evidence="1">Gametophyte</tissue>
    </source>
</reference>
<dbReference type="Proteomes" id="UP000798662">
    <property type="component" value="Chromosome 3"/>
</dbReference>
<evidence type="ECO:0000313" key="1">
    <source>
        <dbReference type="EMBL" id="KAK1869788.1"/>
    </source>
</evidence>
<name>A0ACC3CIU0_PYRYE</name>
<evidence type="ECO:0000313" key="2">
    <source>
        <dbReference type="Proteomes" id="UP000798662"/>
    </source>
</evidence>
<gene>
    <name evidence="1" type="ORF">I4F81_012254</name>
</gene>
<accession>A0ACC3CIU0</accession>
<comment type="caution">
    <text evidence="1">The sequence shown here is derived from an EMBL/GenBank/DDBJ whole genome shotgun (WGS) entry which is preliminary data.</text>
</comment>
<organism evidence="1 2">
    <name type="scientific">Pyropia yezoensis</name>
    <name type="common">Susabi-nori</name>
    <name type="synonym">Porphyra yezoensis</name>
    <dbReference type="NCBI Taxonomy" id="2788"/>
    <lineage>
        <taxon>Eukaryota</taxon>
        <taxon>Rhodophyta</taxon>
        <taxon>Bangiophyceae</taxon>
        <taxon>Bangiales</taxon>
        <taxon>Bangiaceae</taxon>
        <taxon>Pyropia</taxon>
    </lineage>
</organism>
<keyword evidence="2" id="KW-1185">Reference proteome</keyword>
<protein>
    <submittedName>
        <fullName evidence="1">Uncharacterized protein</fullName>
    </submittedName>
</protein>
<sequence length="416" mass="42419">MAHSTAGRKGAAAAFSSLPTVPRRRALTSSRFFARAPPPPPPASPLSVLATAPATAAAVPPTAQSAAVPVGDGAAAAGGGGGAGRRRHTSHAAAPAPFLAALLRPLSDGLHIPDHMLAGAAATASAVSVMHPLDTIKVHMQRASAGAGAPHSIVSSFRSIVGGSGVGGLYRGVGTSVAGQGPAGAVKFAVYEGLTQAVGPRVPADAKVLADFACAAAAFVACSVVLLPAEVLKQRLQAGVYASAREGIREVWAREGVRGFYRGWTATCVRDVPYSMLEFGLYGQFKRVARGLLARREGYPAGGAAATAPVGLSAQQEWLIGGLAGGCTGFLTTPLDVAKTRLMTQVHLPVEQQSRGILQALSRVIATDGLPGIFCGGSARVAWLIPFTAVFFGVHEASKRALLRRKRVGPTLAGRD</sequence>
<dbReference type="EMBL" id="CM020620">
    <property type="protein sequence ID" value="KAK1869788.1"/>
    <property type="molecule type" value="Genomic_DNA"/>
</dbReference>